<reference evidence="1 2" key="1">
    <citation type="journal article" date="2012" name="Nat. Biotechnol.">
        <title>Draft genome sequence of pigeonpea (Cajanus cajan), an orphan legume crop of resource-poor farmers.</title>
        <authorList>
            <person name="Varshney R.K."/>
            <person name="Chen W."/>
            <person name="Li Y."/>
            <person name="Bharti A.K."/>
            <person name="Saxena R.K."/>
            <person name="Schlueter J.A."/>
            <person name="Donoghue M.T."/>
            <person name="Azam S."/>
            <person name="Fan G."/>
            <person name="Whaley A.M."/>
            <person name="Farmer A.D."/>
            <person name="Sheridan J."/>
            <person name="Iwata A."/>
            <person name="Tuteja R."/>
            <person name="Penmetsa R.V."/>
            <person name="Wu W."/>
            <person name="Upadhyaya H.D."/>
            <person name="Yang S.P."/>
            <person name="Shah T."/>
            <person name="Saxena K.B."/>
            <person name="Michael T."/>
            <person name="McCombie W.R."/>
            <person name="Yang B."/>
            <person name="Zhang G."/>
            <person name="Yang H."/>
            <person name="Wang J."/>
            <person name="Spillane C."/>
            <person name="Cook D.R."/>
            <person name="May G.D."/>
            <person name="Xu X."/>
            <person name="Jackson S.A."/>
        </authorList>
    </citation>
    <scope>NUCLEOTIDE SEQUENCE [LARGE SCALE GENOMIC DNA]</scope>
    <source>
        <strain evidence="2">cv. Asha</strain>
    </source>
</reference>
<name>A0A151U8G4_CAJCA</name>
<dbReference type="Gramene" id="C.cajan_19249.t">
    <property type="protein sequence ID" value="C.cajan_19249.t"/>
    <property type="gene ID" value="C.cajan_19249"/>
</dbReference>
<evidence type="ECO:0000313" key="1">
    <source>
        <dbReference type="EMBL" id="KYP75615.1"/>
    </source>
</evidence>
<accession>A0A151U8G4</accession>
<organism evidence="1 2">
    <name type="scientific">Cajanus cajan</name>
    <name type="common">Pigeon pea</name>
    <name type="synonym">Cajanus indicus</name>
    <dbReference type="NCBI Taxonomy" id="3821"/>
    <lineage>
        <taxon>Eukaryota</taxon>
        <taxon>Viridiplantae</taxon>
        <taxon>Streptophyta</taxon>
        <taxon>Embryophyta</taxon>
        <taxon>Tracheophyta</taxon>
        <taxon>Spermatophyta</taxon>
        <taxon>Magnoliopsida</taxon>
        <taxon>eudicotyledons</taxon>
        <taxon>Gunneridae</taxon>
        <taxon>Pentapetalae</taxon>
        <taxon>rosids</taxon>
        <taxon>fabids</taxon>
        <taxon>Fabales</taxon>
        <taxon>Fabaceae</taxon>
        <taxon>Papilionoideae</taxon>
        <taxon>50 kb inversion clade</taxon>
        <taxon>NPAAA clade</taxon>
        <taxon>indigoferoid/millettioid clade</taxon>
        <taxon>Phaseoleae</taxon>
        <taxon>Cajanus</taxon>
    </lineage>
</organism>
<dbReference type="AlphaFoldDB" id="A0A151U8G4"/>
<gene>
    <name evidence="1" type="ORF">KK1_019806</name>
</gene>
<evidence type="ECO:0000313" key="2">
    <source>
        <dbReference type="Proteomes" id="UP000075243"/>
    </source>
</evidence>
<protein>
    <submittedName>
        <fullName evidence="1">Uncharacterized protein</fullName>
    </submittedName>
</protein>
<dbReference type="Proteomes" id="UP000075243">
    <property type="component" value="Chromosome 1"/>
</dbReference>
<proteinExistence type="predicted"/>
<dbReference type="EMBL" id="CM003603">
    <property type="protein sequence ID" value="KYP75615.1"/>
    <property type="molecule type" value="Genomic_DNA"/>
</dbReference>
<keyword evidence="2" id="KW-1185">Reference proteome</keyword>
<sequence length="135" mass="15579">MCVDYTNLNKACPKDMTDIWHYLKDGVVPSDKLEARRLKNRASRFVIQSVEIFKRSVLESMLKCLSRSQAELLLAYLEDGLQGLRLKKFLLVAVVYFTKWIEVGPLARITAENIQRFTCKNVTCRYDLMELLGDG</sequence>